<dbReference type="PANTHER" id="PTHR20873:SF0">
    <property type="entry name" value="L-SERYL-TRNA(SEC) KINASE"/>
    <property type="match status" value="1"/>
</dbReference>
<organism evidence="3 4">
    <name type="scientific">Galdieria yellowstonensis</name>
    <dbReference type="NCBI Taxonomy" id="3028027"/>
    <lineage>
        <taxon>Eukaryota</taxon>
        <taxon>Rhodophyta</taxon>
        <taxon>Bangiophyceae</taxon>
        <taxon>Galdieriales</taxon>
        <taxon>Galdieriaceae</taxon>
        <taxon>Galdieria</taxon>
    </lineage>
</organism>
<dbReference type="InterPro" id="IPR052648">
    <property type="entry name" value="Ser-tRNA(Sec)_kinase"/>
</dbReference>
<comment type="caution">
    <text evidence="3">The sequence shown here is derived from an EMBL/GenBank/DDBJ whole genome shotgun (WGS) entry which is preliminary data.</text>
</comment>
<evidence type="ECO:0000256" key="2">
    <source>
        <dbReference type="ARBA" id="ARBA00022840"/>
    </source>
</evidence>
<dbReference type="InterPro" id="IPR027417">
    <property type="entry name" value="P-loop_NTPase"/>
</dbReference>
<keyword evidence="1" id="KW-0547">Nucleotide-binding</keyword>
<reference evidence="3 4" key="1">
    <citation type="submission" date="2022-07" db="EMBL/GenBank/DDBJ databases">
        <title>Genome-wide signatures of adaptation to extreme environments.</title>
        <authorList>
            <person name="Cho C.H."/>
            <person name="Yoon H.S."/>
        </authorList>
    </citation>
    <scope>NUCLEOTIDE SEQUENCE [LARGE SCALE GENOMIC DNA]</scope>
    <source>
        <strain evidence="3 4">108.79 E11</strain>
    </source>
</reference>
<dbReference type="GO" id="GO:0005524">
    <property type="term" value="F:ATP binding"/>
    <property type="evidence" value="ECO:0007669"/>
    <property type="project" value="UniProtKB-KW"/>
</dbReference>
<accession>A0AAV9IHX8</accession>
<dbReference type="Proteomes" id="UP001300502">
    <property type="component" value="Unassembled WGS sequence"/>
</dbReference>
<dbReference type="EMBL" id="JANCYU010000044">
    <property type="protein sequence ID" value="KAK4526856.1"/>
    <property type="molecule type" value="Genomic_DNA"/>
</dbReference>
<evidence type="ECO:0000313" key="4">
    <source>
        <dbReference type="Proteomes" id="UP001300502"/>
    </source>
</evidence>
<dbReference type="InterPro" id="IPR013641">
    <property type="entry name" value="KTI12/PSTK"/>
</dbReference>
<proteinExistence type="predicted"/>
<keyword evidence="4" id="KW-1185">Reference proteome</keyword>
<dbReference type="PANTHER" id="PTHR20873">
    <property type="entry name" value="L-SERYL-TRNA(SEC) KINASE"/>
    <property type="match status" value="1"/>
</dbReference>
<evidence type="ECO:0000313" key="3">
    <source>
        <dbReference type="EMBL" id="KAK4526856.1"/>
    </source>
</evidence>
<dbReference type="Gene3D" id="3.40.50.300">
    <property type="entry name" value="P-loop containing nucleotide triphosphate hydrolases"/>
    <property type="match status" value="1"/>
</dbReference>
<dbReference type="AlphaFoldDB" id="A0AAV9IHX8"/>
<dbReference type="SUPFAM" id="SSF52540">
    <property type="entry name" value="P-loop containing nucleoside triphosphate hydrolases"/>
    <property type="match status" value="1"/>
</dbReference>
<dbReference type="Pfam" id="PF08433">
    <property type="entry name" value="KTI12"/>
    <property type="match status" value="1"/>
</dbReference>
<keyword evidence="2" id="KW-0067">ATP-binding</keyword>
<name>A0AAV9IHX8_9RHOD</name>
<dbReference type="GO" id="GO:0000049">
    <property type="term" value="F:tRNA binding"/>
    <property type="evidence" value="ECO:0007669"/>
    <property type="project" value="TreeGrafter"/>
</dbReference>
<evidence type="ECO:0008006" key="5">
    <source>
        <dbReference type="Google" id="ProtNLM"/>
    </source>
</evidence>
<dbReference type="GO" id="GO:0016301">
    <property type="term" value="F:kinase activity"/>
    <property type="evidence" value="ECO:0007669"/>
    <property type="project" value="TreeGrafter"/>
</dbReference>
<protein>
    <recommendedName>
        <fullName evidence="5">L-seryl-tRNA(Sec) kinase</fullName>
    </recommendedName>
</protein>
<gene>
    <name evidence="3" type="ORF">GAYE_SCF28MG4774</name>
</gene>
<evidence type="ECO:0000256" key="1">
    <source>
        <dbReference type="ARBA" id="ARBA00022741"/>
    </source>
</evidence>
<sequence length="356" mass="41574">MISNCRSNSVVLFCGVPGAGKTTLCKKFCDNLIPEIFCSVVREFYGFSEVTQFVRFSILHIEYDAIYRQLVGNAFEHSFDSDAWKKTYQLAEEVIRFLFSSVSEVSWCQSVQRGETGWIFEYSPANLFSTLTIPLYTNCSSPSDMLSENVYWFILLDDNFMYDSMRRRIFNLCRAYRLHFLIIYVTSDLTTCLHRLSLRENSAPPLDVVKHTMDRFERPKNSQNLGAMTKHTVICSTDEVEQLEYGALCWHDLFYFLQSNHFQCSPSSPEKDANDDNKASSSEKHQFDLLLRKAVSNIIRRHHTIFRGQPQDSWTRLSKIRKQLLKEYDGKWKQLAAQHPSTEYWESILSHWNSDI</sequence>